<proteinExistence type="inferred from homology"/>
<dbReference type="FunFam" id="1.20.5.110:FF:000059">
    <property type="entry name" value="Related to syntaxin 12"/>
    <property type="match status" value="1"/>
</dbReference>
<name>A0A9N9BWU7_9GLOM</name>
<evidence type="ECO:0000256" key="4">
    <source>
        <dbReference type="SAM" id="Phobius"/>
    </source>
</evidence>
<keyword evidence="3" id="KW-0175">Coiled coil</keyword>
<evidence type="ECO:0000256" key="1">
    <source>
        <dbReference type="ARBA" id="ARBA00009063"/>
    </source>
</evidence>
<dbReference type="InterPro" id="IPR045242">
    <property type="entry name" value="Syntaxin"/>
</dbReference>
<evidence type="ECO:0000259" key="5">
    <source>
        <dbReference type="PROSITE" id="PS50192"/>
    </source>
</evidence>
<feature type="domain" description="T-SNARE coiled-coil homology" evidence="5">
    <location>
        <begin position="191"/>
        <end position="253"/>
    </location>
</feature>
<comment type="caution">
    <text evidence="6">The sequence shown here is derived from an EMBL/GenBank/DDBJ whole genome shotgun (WGS) entry which is preliminary data.</text>
</comment>
<dbReference type="Pfam" id="PF05739">
    <property type="entry name" value="SNARE"/>
    <property type="match status" value="1"/>
</dbReference>
<evidence type="ECO:0000313" key="7">
    <source>
        <dbReference type="Proteomes" id="UP000789739"/>
    </source>
</evidence>
<dbReference type="PROSITE" id="PS50192">
    <property type="entry name" value="T_SNARE"/>
    <property type="match status" value="1"/>
</dbReference>
<feature type="transmembrane region" description="Helical" evidence="4">
    <location>
        <begin position="264"/>
        <end position="283"/>
    </location>
</feature>
<dbReference type="GO" id="GO:0005484">
    <property type="term" value="F:SNAP receptor activity"/>
    <property type="evidence" value="ECO:0007669"/>
    <property type="project" value="InterPro"/>
</dbReference>
<dbReference type="CDD" id="cd15840">
    <property type="entry name" value="SNARE_Qa"/>
    <property type="match status" value="1"/>
</dbReference>
<protein>
    <submittedName>
        <fullName evidence="6">7968_t:CDS:1</fullName>
    </submittedName>
</protein>
<sequence length="284" mass="31853">MSFMDMEAGLGPGPHGARYNNNIHAGGPDDDREYKALSSSISQQVFSITNNVASINKMVSHLGTIKDTPDLRAKLHNITETTRELVKNTSNGLKTLSHFEGNVGQSRQRKIEQQKLSKDFQKTLQEFQIVQRLSAEKQRAYVDKAKAHNVRNDVYTEEDETGIPAEEQPLIDDSQRRLQLQVIGNEVEYNEALIEEREEEIRGIEQGINELNEVFRDLATLVTEQQHMLDNIETNVSNITDNVRNAAEEVSIASRHQKGARNRMCFLLLIFAAVGGVVVLAALA</sequence>
<dbReference type="GO" id="GO:0006906">
    <property type="term" value="P:vesicle fusion"/>
    <property type="evidence" value="ECO:0007669"/>
    <property type="project" value="TreeGrafter"/>
</dbReference>
<dbReference type="OrthoDB" id="364348at2759"/>
<dbReference type="GO" id="GO:0000149">
    <property type="term" value="F:SNARE binding"/>
    <property type="evidence" value="ECO:0007669"/>
    <property type="project" value="TreeGrafter"/>
</dbReference>
<reference evidence="6" key="1">
    <citation type="submission" date="2021-06" db="EMBL/GenBank/DDBJ databases">
        <authorList>
            <person name="Kallberg Y."/>
            <person name="Tangrot J."/>
            <person name="Rosling A."/>
        </authorList>
    </citation>
    <scope>NUCLEOTIDE SEQUENCE</scope>
    <source>
        <strain evidence="6">BR232B</strain>
    </source>
</reference>
<dbReference type="GO" id="GO:0006886">
    <property type="term" value="P:intracellular protein transport"/>
    <property type="evidence" value="ECO:0007669"/>
    <property type="project" value="InterPro"/>
</dbReference>
<dbReference type="GO" id="GO:0031201">
    <property type="term" value="C:SNARE complex"/>
    <property type="evidence" value="ECO:0007669"/>
    <property type="project" value="TreeGrafter"/>
</dbReference>
<comment type="similarity">
    <text evidence="1 2">Belongs to the syntaxin family.</text>
</comment>
<dbReference type="EMBL" id="CAJVPI010000865">
    <property type="protein sequence ID" value="CAG8578303.1"/>
    <property type="molecule type" value="Genomic_DNA"/>
</dbReference>
<evidence type="ECO:0000256" key="2">
    <source>
        <dbReference type="RuleBase" id="RU003858"/>
    </source>
</evidence>
<accession>A0A9N9BWU7</accession>
<dbReference type="InterPro" id="IPR000727">
    <property type="entry name" value="T_SNARE_dom"/>
</dbReference>
<dbReference type="GO" id="GO:0012505">
    <property type="term" value="C:endomembrane system"/>
    <property type="evidence" value="ECO:0007669"/>
    <property type="project" value="TreeGrafter"/>
</dbReference>
<dbReference type="PROSITE" id="PS00914">
    <property type="entry name" value="SYNTAXIN"/>
    <property type="match status" value="1"/>
</dbReference>
<dbReference type="Gene3D" id="1.20.58.70">
    <property type="match status" value="1"/>
</dbReference>
<dbReference type="PANTHER" id="PTHR19957">
    <property type="entry name" value="SYNTAXIN"/>
    <property type="match status" value="1"/>
</dbReference>
<keyword evidence="7" id="KW-1185">Reference proteome</keyword>
<dbReference type="GO" id="GO:0006896">
    <property type="term" value="P:Golgi to vacuole transport"/>
    <property type="evidence" value="ECO:0007669"/>
    <property type="project" value="TreeGrafter"/>
</dbReference>
<keyword evidence="4" id="KW-0812">Transmembrane</keyword>
<dbReference type="AlphaFoldDB" id="A0A9N9BWU7"/>
<dbReference type="PANTHER" id="PTHR19957:SF38">
    <property type="entry name" value="LD27581P"/>
    <property type="match status" value="1"/>
</dbReference>
<keyword evidence="4" id="KW-1133">Transmembrane helix</keyword>
<dbReference type="InterPro" id="IPR010989">
    <property type="entry name" value="SNARE"/>
</dbReference>
<dbReference type="GO" id="GO:0048278">
    <property type="term" value="P:vesicle docking"/>
    <property type="evidence" value="ECO:0007669"/>
    <property type="project" value="TreeGrafter"/>
</dbReference>
<gene>
    <name evidence="6" type="ORF">PBRASI_LOCUS6480</name>
</gene>
<dbReference type="Proteomes" id="UP000789739">
    <property type="component" value="Unassembled WGS sequence"/>
</dbReference>
<evidence type="ECO:0000256" key="3">
    <source>
        <dbReference type="SAM" id="Coils"/>
    </source>
</evidence>
<evidence type="ECO:0000313" key="6">
    <source>
        <dbReference type="EMBL" id="CAG8578303.1"/>
    </source>
</evidence>
<dbReference type="SUPFAM" id="SSF47661">
    <property type="entry name" value="t-snare proteins"/>
    <property type="match status" value="1"/>
</dbReference>
<dbReference type="SMART" id="SM00503">
    <property type="entry name" value="SynN"/>
    <property type="match status" value="1"/>
</dbReference>
<dbReference type="Gene3D" id="1.20.5.110">
    <property type="match status" value="1"/>
</dbReference>
<feature type="coiled-coil region" evidence="3">
    <location>
        <begin position="194"/>
        <end position="249"/>
    </location>
</feature>
<dbReference type="InterPro" id="IPR006012">
    <property type="entry name" value="Syntaxin/epimorphin_CS"/>
</dbReference>
<keyword evidence="4" id="KW-0472">Membrane</keyword>
<dbReference type="SMART" id="SM00397">
    <property type="entry name" value="t_SNARE"/>
    <property type="match status" value="1"/>
</dbReference>
<organism evidence="6 7">
    <name type="scientific">Paraglomus brasilianum</name>
    <dbReference type="NCBI Taxonomy" id="144538"/>
    <lineage>
        <taxon>Eukaryota</taxon>
        <taxon>Fungi</taxon>
        <taxon>Fungi incertae sedis</taxon>
        <taxon>Mucoromycota</taxon>
        <taxon>Glomeromycotina</taxon>
        <taxon>Glomeromycetes</taxon>
        <taxon>Paraglomerales</taxon>
        <taxon>Paraglomeraceae</taxon>
        <taxon>Paraglomus</taxon>
    </lineage>
</organism>
<dbReference type="InterPro" id="IPR006011">
    <property type="entry name" value="Syntaxin_N"/>
</dbReference>
<dbReference type="Pfam" id="PF14523">
    <property type="entry name" value="Syntaxin_2"/>
    <property type="match status" value="1"/>
</dbReference>